<dbReference type="InterPro" id="IPR038750">
    <property type="entry name" value="YczE/YyaS-like"/>
</dbReference>
<evidence type="ECO:0008006" key="4">
    <source>
        <dbReference type="Google" id="ProtNLM"/>
    </source>
</evidence>
<feature type="non-terminal residue" evidence="2">
    <location>
        <position position="205"/>
    </location>
</feature>
<sequence length="205" mass="23005">MSKKEFFLRTAIALLGILILSFGIGILLSGNVGTDPYTAANVAVSSKLNIPFSLYQVLINLVLLIYVFIFDRKYIGIGTVLMLFFVGFLIEFFNKLILNFINFDFNFIIYVIFLVLGILIMTFGISLYMSVRVGSAPYDAIAPIVSEQIGMEFKYVRIIQDILFMSIALIFNGPVNVATIISAFFVGALIDFWNYKISTPLLKKV</sequence>
<dbReference type="EMBL" id="RLIH01000010">
    <property type="protein sequence ID" value="RVU54457.1"/>
    <property type="molecule type" value="Genomic_DNA"/>
</dbReference>
<dbReference type="PANTHER" id="PTHR40078">
    <property type="entry name" value="INTEGRAL MEMBRANE PROTEIN-RELATED"/>
    <property type="match status" value="1"/>
</dbReference>
<feature type="transmembrane region" description="Helical" evidence="1">
    <location>
        <begin position="107"/>
        <end position="128"/>
    </location>
</feature>
<evidence type="ECO:0000313" key="3">
    <source>
        <dbReference type="Proteomes" id="UP000288812"/>
    </source>
</evidence>
<keyword evidence="3" id="KW-1185">Reference proteome</keyword>
<dbReference type="AlphaFoldDB" id="A0A437S664"/>
<dbReference type="Pfam" id="PF19700">
    <property type="entry name" value="DUF6198"/>
    <property type="match status" value="1"/>
</dbReference>
<accession>A0A437S664</accession>
<proteinExistence type="predicted"/>
<gene>
    <name evidence="2" type="ORF">EF514_07660</name>
</gene>
<protein>
    <recommendedName>
        <fullName evidence="4">YitT family protein</fullName>
    </recommendedName>
</protein>
<dbReference type="RefSeq" id="WP_127724839.1">
    <property type="nucleotide sequence ID" value="NZ_RLIH01000010.1"/>
</dbReference>
<evidence type="ECO:0000256" key="1">
    <source>
        <dbReference type="SAM" id="Phobius"/>
    </source>
</evidence>
<dbReference type="OrthoDB" id="9814474at2"/>
<dbReference type="Proteomes" id="UP000288812">
    <property type="component" value="Unassembled WGS sequence"/>
</dbReference>
<keyword evidence="1" id="KW-1133">Transmembrane helix</keyword>
<feature type="transmembrane region" description="Helical" evidence="1">
    <location>
        <begin position="48"/>
        <end position="69"/>
    </location>
</feature>
<name>A0A437S664_9FIRM</name>
<keyword evidence="1" id="KW-0472">Membrane</keyword>
<reference evidence="2 3" key="1">
    <citation type="submission" date="2018-11" db="EMBL/GenBank/DDBJ databases">
        <title>Genome sequencing and assembly of Anaerosphaera sp. nov., GS7-6-2.</title>
        <authorList>
            <person name="Rettenmaier R."/>
            <person name="Liebl W."/>
            <person name="Zverlov V."/>
        </authorList>
    </citation>
    <scope>NUCLEOTIDE SEQUENCE [LARGE SCALE GENOMIC DNA]</scope>
    <source>
        <strain evidence="2 3">GS7-6-2</strain>
    </source>
</reference>
<comment type="caution">
    <text evidence="2">The sequence shown here is derived from an EMBL/GenBank/DDBJ whole genome shotgun (WGS) entry which is preliminary data.</text>
</comment>
<organism evidence="2 3">
    <name type="scientific">Anaerosphaera multitolerans</name>
    <dbReference type="NCBI Taxonomy" id="2487351"/>
    <lineage>
        <taxon>Bacteria</taxon>
        <taxon>Bacillati</taxon>
        <taxon>Bacillota</taxon>
        <taxon>Tissierellia</taxon>
        <taxon>Tissierellales</taxon>
        <taxon>Peptoniphilaceae</taxon>
        <taxon>Anaerosphaera</taxon>
    </lineage>
</organism>
<keyword evidence="1" id="KW-0812">Transmembrane</keyword>
<feature type="transmembrane region" description="Helical" evidence="1">
    <location>
        <begin position="81"/>
        <end position="101"/>
    </location>
</feature>
<feature type="transmembrane region" description="Helical" evidence="1">
    <location>
        <begin position="7"/>
        <end position="28"/>
    </location>
</feature>
<dbReference type="PANTHER" id="PTHR40078:SF1">
    <property type="entry name" value="INTEGRAL MEMBRANE PROTEIN"/>
    <property type="match status" value="1"/>
</dbReference>
<evidence type="ECO:0000313" key="2">
    <source>
        <dbReference type="EMBL" id="RVU54457.1"/>
    </source>
</evidence>